<feature type="chain" id="PRO_5043609019" description="Nucleoside phosphorylase domain-containing protein" evidence="1">
    <location>
        <begin position="27"/>
        <end position="597"/>
    </location>
</feature>
<evidence type="ECO:0000313" key="3">
    <source>
        <dbReference type="Proteomes" id="UP001373714"/>
    </source>
</evidence>
<reference evidence="2 3" key="1">
    <citation type="submission" date="2019-10" db="EMBL/GenBank/DDBJ databases">
        <authorList>
            <person name="Palmer J.M."/>
        </authorList>
    </citation>
    <scope>NUCLEOTIDE SEQUENCE [LARGE SCALE GENOMIC DNA]</scope>
    <source>
        <strain evidence="2 3">TWF730</strain>
    </source>
</reference>
<protein>
    <recommendedName>
        <fullName evidence="4">Nucleoside phosphorylase domain-containing protein</fullName>
    </recommendedName>
</protein>
<gene>
    <name evidence="2" type="ORF">TWF730_010251</name>
</gene>
<keyword evidence="1" id="KW-0732">Signal</keyword>
<dbReference type="EMBL" id="JAVHNS010000008">
    <property type="protein sequence ID" value="KAK6345908.1"/>
    <property type="molecule type" value="Genomic_DNA"/>
</dbReference>
<dbReference type="SUPFAM" id="SSF53167">
    <property type="entry name" value="Purine and uridine phosphorylases"/>
    <property type="match status" value="1"/>
</dbReference>
<evidence type="ECO:0008006" key="4">
    <source>
        <dbReference type="Google" id="ProtNLM"/>
    </source>
</evidence>
<dbReference type="Gene3D" id="3.40.50.1580">
    <property type="entry name" value="Nucleoside phosphorylase domain"/>
    <property type="match status" value="1"/>
</dbReference>
<feature type="signal peptide" evidence="1">
    <location>
        <begin position="1"/>
        <end position="26"/>
    </location>
</feature>
<dbReference type="InterPro" id="IPR053137">
    <property type="entry name" value="NLR-like"/>
</dbReference>
<evidence type="ECO:0000256" key="1">
    <source>
        <dbReference type="SAM" id="SignalP"/>
    </source>
</evidence>
<dbReference type="GO" id="GO:0003824">
    <property type="term" value="F:catalytic activity"/>
    <property type="evidence" value="ECO:0007669"/>
    <property type="project" value="InterPro"/>
</dbReference>
<accession>A0AAV9UMS6</accession>
<dbReference type="InterPro" id="IPR035994">
    <property type="entry name" value="Nucleoside_phosphorylase_sf"/>
</dbReference>
<evidence type="ECO:0000313" key="2">
    <source>
        <dbReference type="EMBL" id="KAK6345908.1"/>
    </source>
</evidence>
<dbReference type="PANTHER" id="PTHR46082:SF11">
    <property type="entry name" value="AAA+ ATPASE DOMAIN-CONTAINING PROTEIN-RELATED"/>
    <property type="match status" value="1"/>
</dbReference>
<name>A0AAV9UMS6_9PEZI</name>
<organism evidence="2 3">
    <name type="scientific">Orbilia blumenaviensis</name>
    <dbReference type="NCBI Taxonomy" id="1796055"/>
    <lineage>
        <taxon>Eukaryota</taxon>
        <taxon>Fungi</taxon>
        <taxon>Dikarya</taxon>
        <taxon>Ascomycota</taxon>
        <taxon>Pezizomycotina</taxon>
        <taxon>Orbiliomycetes</taxon>
        <taxon>Orbiliales</taxon>
        <taxon>Orbiliaceae</taxon>
        <taxon>Orbilia</taxon>
    </lineage>
</organism>
<dbReference type="Proteomes" id="UP001373714">
    <property type="component" value="Unassembled WGS sequence"/>
</dbReference>
<dbReference type="GO" id="GO:0009116">
    <property type="term" value="P:nucleoside metabolic process"/>
    <property type="evidence" value="ECO:0007669"/>
    <property type="project" value="InterPro"/>
</dbReference>
<dbReference type="PANTHER" id="PTHR46082">
    <property type="entry name" value="ATP/GTP-BINDING PROTEIN-RELATED"/>
    <property type="match status" value="1"/>
</dbReference>
<keyword evidence="3" id="KW-1185">Reference proteome</keyword>
<proteinExistence type="predicted"/>
<comment type="caution">
    <text evidence="2">The sequence shown here is derived from an EMBL/GenBank/DDBJ whole genome shotgun (WGS) entry which is preliminary data.</text>
</comment>
<dbReference type="AlphaFoldDB" id="A0AAV9UMS6"/>
<sequence>MKMAPESIYTIAIVCALPLEMAAVTAMMDRINTGPMWQDAGDKNNYTLGQIGPHNVVLACLPEGVYGMTAATSLISWMLYSYRSVRFAVLVGIGGGVPSVNCDIRLGDVVVSKPRGTSPGIIRYDIGKAVSGGILPNGSSDKPPKELLTAMSRLSADHMMVGNMISDQISTMLRDYPNMRERFKYPGVDKDILYEANYNHVGGISGICHQCDREKLIPRPKRPNQAPSIFYGAIGSVNLVVKDGVTRDQLANQHNYNILCFEMEAAGLLDQIPSLVIRGICDYADSHKNKIWQEYAAATAAAYAKQLLCALPASGTYVDQKIPTISTTSRSMSSMSMLSSSQRSLTGIQDPPPSYIFMERFHLKESISLGSLIPDRRYPHQDALIPSISLEEGRDFSVSIEHNFNEFANARSKSNSSFKKALGRLFLPPPFKGVEGDIQILSQQSCVYTLLQPRALFKRLSGSVAFKEWLSNARTTKTSIYFIVGYRTVWDAQLIGKEMKPTQTRRFQAGFGHKTRYDTSGERVYAICLRKVKFENSIERVGTLDPTNEWRPFYKHRGAGGEAEEFISVDISDDDEVGSSNFGHFTSQSGEELWTGT</sequence>